<sequence length="42" mass="4910">MGRLATPPREASLWMCAHNHEQIFNQVNIYDTSLSDFHTYTL</sequence>
<gene>
    <name evidence="1" type="ORF">BJ554DRAFT_2212</name>
</gene>
<evidence type="ECO:0000313" key="1">
    <source>
        <dbReference type="EMBL" id="KAG5457706.1"/>
    </source>
</evidence>
<organism evidence="1 2">
    <name type="scientific">Olpidium bornovanus</name>
    <dbReference type="NCBI Taxonomy" id="278681"/>
    <lineage>
        <taxon>Eukaryota</taxon>
        <taxon>Fungi</taxon>
        <taxon>Fungi incertae sedis</taxon>
        <taxon>Olpidiomycota</taxon>
        <taxon>Olpidiomycotina</taxon>
        <taxon>Olpidiomycetes</taxon>
        <taxon>Olpidiales</taxon>
        <taxon>Olpidiaceae</taxon>
        <taxon>Olpidium</taxon>
    </lineage>
</organism>
<dbReference type="Proteomes" id="UP000673691">
    <property type="component" value="Unassembled WGS sequence"/>
</dbReference>
<protein>
    <submittedName>
        <fullName evidence="1">Uncharacterized protein</fullName>
    </submittedName>
</protein>
<keyword evidence="2" id="KW-1185">Reference proteome</keyword>
<dbReference type="EMBL" id="JAEFCI010009625">
    <property type="protein sequence ID" value="KAG5457706.1"/>
    <property type="molecule type" value="Genomic_DNA"/>
</dbReference>
<comment type="caution">
    <text evidence="1">The sequence shown here is derived from an EMBL/GenBank/DDBJ whole genome shotgun (WGS) entry which is preliminary data.</text>
</comment>
<reference evidence="1 2" key="1">
    <citation type="journal article" name="Sci. Rep.">
        <title>Genome-scale phylogenetic analyses confirm Olpidium as the closest living zoosporic fungus to the non-flagellated, terrestrial fungi.</title>
        <authorList>
            <person name="Chang Y."/>
            <person name="Rochon D."/>
            <person name="Sekimoto S."/>
            <person name="Wang Y."/>
            <person name="Chovatia M."/>
            <person name="Sandor L."/>
            <person name="Salamov A."/>
            <person name="Grigoriev I.V."/>
            <person name="Stajich J.E."/>
            <person name="Spatafora J.W."/>
        </authorList>
    </citation>
    <scope>NUCLEOTIDE SEQUENCE [LARGE SCALE GENOMIC DNA]</scope>
    <source>
        <strain evidence="1">S191</strain>
    </source>
</reference>
<accession>A0A8H7ZQI4</accession>
<name>A0A8H7ZQI4_9FUNG</name>
<evidence type="ECO:0000313" key="2">
    <source>
        <dbReference type="Proteomes" id="UP000673691"/>
    </source>
</evidence>
<proteinExistence type="predicted"/>
<dbReference type="AlphaFoldDB" id="A0A8H7ZQI4"/>